<protein>
    <submittedName>
        <fullName evidence="2">Uncharacterized protein</fullName>
    </submittedName>
</protein>
<feature type="compositionally biased region" description="Basic residues" evidence="1">
    <location>
        <begin position="34"/>
        <end position="43"/>
    </location>
</feature>
<evidence type="ECO:0000313" key="3">
    <source>
        <dbReference type="Proteomes" id="UP001419268"/>
    </source>
</evidence>
<proteinExistence type="predicted"/>
<evidence type="ECO:0000313" key="2">
    <source>
        <dbReference type="EMBL" id="KAK9167065.1"/>
    </source>
</evidence>
<name>A0AAP0Q4H2_9MAGN</name>
<organism evidence="2 3">
    <name type="scientific">Stephania cephalantha</name>
    <dbReference type="NCBI Taxonomy" id="152367"/>
    <lineage>
        <taxon>Eukaryota</taxon>
        <taxon>Viridiplantae</taxon>
        <taxon>Streptophyta</taxon>
        <taxon>Embryophyta</taxon>
        <taxon>Tracheophyta</taxon>
        <taxon>Spermatophyta</taxon>
        <taxon>Magnoliopsida</taxon>
        <taxon>Ranunculales</taxon>
        <taxon>Menispermaceae</taxon>
        <taxon>Menispermoideae</taxon>
        <taxon>Cissampelideae</taxon>
        <taxon>Stephania</taxon>
    </lineage>
</organism>
<comment type="caution">
    <text evidence="2">The sequence shown here is derived from an EMBL/GenBank/DDBJ whole genome shotgun (WGS) entry which is preliminary data.</text>
</comment>
<accession>A0AAP0Q4H2</accession>
<keyword evidence="3" id="KW-1185">Reference proteome</keyword>
<dbReference type="Proteomes" id="UP001419268">
    <property type="component" value="Unassembled WGS sequence"/>
</dbReference>
<dbReference type="EMBL" id="JBBNAG010000001">
    <property type="protein sequence ID" value="KAK9167065.1"/>
    <property type="molecule type" value="Genomic_DNA"/>
</dbReference>
<dbReference type="AlphaFoldDB" id="A0AAP0Q4H2"/>
<evidence type="ECO:0000256" key="1">
    <source>
        <dbReference type="SAM" id="MobiDB-lite"/>
    </source>
</evidence>
<gene>
    <name evidence="2" type="ORF">Scep_002256</name>
</gene>
<feature type="region of interest" description="Disordered" evidence="1">
    <location>
        <begin position="1"/>
        <end position="50"/>
    </location>
</feature>
<sequence length="95" mass="10421">MAAVDWPKAPTDIDGANGVEASSADGGSRCCGRPARRPRHRGAHERVDEQQQLDVVARRPRCRRHSARSSFVAYYGRCVGALLPPQPVNPSFGYF</sequence>
<reference evidence="2 3" key="1">
    <citation type="submission" date="2024-01" db="EMBL/GenBank/DDBJ databases">
        <title>Genome assemblies of Stephania.</title>
        <authorList>
            <person name="Yang L."/>
        </authorList>
    </citation>
    <scope>NUCLEOTIDE SEQUENCE [LARGE SCALE GENOMIC DNA]</scope>
    <source>
        <strain evidence="2">JXDWG</strain>
        <tissue evidence="2">Leaf</tissue>
    </source>
</reference>